<gene>
    <name evidence="1" type="ORF">LX74_04044</name>
</gene>
<keyword evidence="2" id="KW-1185">Reference proteome</keyword>
<dbReference type="Proteomes" id="UP000324513">
    <property type="component" value="Unassembled WGS sequence"/>
</dbReference>
<sequence length="100" mass="11465">MKRLEEIKNEVAKELEYANWEVLKNGLSDFKIGICYEEVAKRYAREVAQASLEKAAENANIKYHDGHNKLYKAVKHVQIGADNIQIDKESITNESNIVML</sequence>
<reference evidence="1 2" key="1">
    <citation type="submission" date="2019-07" db="EMBL/GenBank/DDBJ databases">
        <title>Genomic Encyclopedia of Archaeal and Bacterial Type Strains, Phase II (KMG-II): from individual species to whole genera.</title>
        <authorList>
            <person name="Goeker M."/>
        </authorList>
    </citation>
    <scope>NUCLEOTIDE SEQUENCE [LARGE SCALE GENOMIC DNA]</scope>
    <source>
        <strain evidence="1 2">DSM 14571</strain>
    </source>
</reference>
<proteinExistence type="predicted"/>
<dbReference type="RefSeq" id="WP_065082233.1">
    <property type="nucleotide sequence ID" value="NZ_FLSS01000031.1"/>
</dbReference>
<comment type="caution">
    <text evidence="1">The sequence shown here is derived from an EMBL/GenBank/DDBJ whole genome shotgun (WGS) entry which is preliminary data.</text>
</comment>
<accession>A0ABY3NAD3</accession>
<evidence type="ECO:0000313" key="1">
    <source>
        <dbReference type="EMBL" id="TYO83767.1"/>
    </source>
</evidence>
<name>A0ABY3NAD3_ELIMR</name>
<protein>
    <submittedName>
        <fullName evidence="1">Uncharacterized protein</fullName>
    </submittedName>
</protein>
<evidence type="ECO:0000313" key="2">
    <source>
        <dbReference type="Proteomes" id="UP000324513"/>
    </source>
</evidence>
<dbReference type="EMBL" id="VNHK01000027">
    <property type="protein sequence ID" value="TYO83767.1"/>
    <property type="molecule type" value="Genomic_DNA"/>
</dbReference>
<organism evidence="1 2">
    <name type="scientific">Elizabethkingia miricola</name>
    <name type="common">Chryseobacterium miricola</name>
    <dbReference type="NCBI Taxonomy" id="172045"/>
    <lineage>
        <taxon>Bacteria</taxon>
        <taxon>Pseudomonadati</taxon>
        <taxon>Bacteroidota</taxon>
        <taxon>Flavobacteriia</taxon>
        <taxon>Flavobacteriales</taxon>
        <taxon>Weeksellaceae</taxon>
        <taxon>Elizabethkingia</taxon>
    </lineage>
</organism>